<dbReference type="Proteomes" id="UP001597100">
    <property type="component" value="Unassembled WGS sequence"/>
</dbReference>
<accession>A0ABW3IHL3</accession>
<gene>
    <name evidence="1" type="ORF">ACFQ1G_08300</name>
</gene>
<proteinExistence type="predicted"/>
<evidence type="ECO:0000313" key="2">
    <source>
        <dbReference type="Proteomes" id="UP001597100"/>
    </source>
</evidence>
<evidence type="ECO:0000313" key="1">
    <source>
        <dbReference type="EMBL" id="MFD0976788.1"/>
    </source>
</evidence>
<organism evidence="1 2">
    <name type="scientific">Salinimicrobium gaetbulicola</name>
    <dbReference type="NCBI Taxonomy" id="999702"/>
    <lineage>
        <taxon>Bacteria</taxon>
        <taxon>Pseudomonadati</taxon>
        <taxon>Bacteroidota</taxon>
        <taxon>Flavobacteriia</taxon>
        <taxon>Flavobacteriales</taxon>
        <taxon>Flavobacteriaceae</taxon>
        <taxon>Salinimicrobium</taxon>
    </lineage>
</organism>
<dbReference type="RefSeq" id="WP_380738432.1">
    <property type="nucleotide sequence ID" value="NZ_JBHTJP010000032.1"/>
</dbReference>
<comment type="caution">
    <text evidence="1">The sequence shown here is derived from an EMBL/GenBank/DDBJ whole genome shotgun (WGS) entry which is preliminary data.</text>
</comment>
<reference evidence="2" key="1">
    <citation type="journal article" date="2019" name="Int. J. Syst. Evol. Microbiol.">
        <title>The Global Catalogue of Microorganisms (GCM) 10K type strain sequencing project: providing services to taxonomists for standard genome sequencing and annotation.</title>
        <authorList>
            <consortium name="The Broad Institute Genomics Platform"/>
            <consortium name="The Broad Institute Genome Sequencing Center for Infectious Disease"/>
            <person name="Wu L."/>
            <person name="Ma J."/>
        </authorList>
    </citation>
    <scope>NUCLEOTIDE SEQUENCE [LARGE SCALE GENOMIC DNA]</scope>
    <source>
        <strain evidence="2">CCUG 60898</strain>
    </source>
</reference>
<name>A0ABW3IHL3_9FLAO</name>
<protein>
    <submittedName>
        <fullName evidence="1">Uncharacterized protein</fullName>
    </submittedName>
</protein>
<sequence length="305" mass="36009">MKSVKSFINSLGKNYYPDFLTDPLEENVDYKRNWLLVRYQKNNFYEKNFDNIRSRQEDIVLELKEKFEKALSQIYLKLSTADPKTFDTFINLNIEATKLILKTLKSDFYINSKGSRYYSTVIDNLELENLNNRIYKASDYPENGSMLQIIDNLENEKNYSRFEPIRSIYYSEYHLERFKVLSLLPLTLFHIGRRFVDELNKIHLMISELNESKQMSTRIKWSGKKTHIGFILGTLALEGYIEPPKAISGEINYTAFAKLIKQQFEVEVSADTLRKYLNPDDDKFSESKKTFEKENFSIPHIKQVT</sequence>
<dbReference type="EMBL" id="JBHTJP010000032">
    <property type="protein sequence ID" value="MFD0976788.1"/>
    <property type="molecule type" value="Genomic_DNA"/>
</dbReference>
<keyword evidence="2" id="KW-1185">Reference proteome</keyword>